<dbReference type="STRING" id="574651.SAMN04487968_101545"/>
<dbReference type="InterPro" id="IPR010767">
    <property type="entry name" value="Phage_CGC-2007_Cje0229"/>
</dbReference>
<protein>
    <recommendedName>
        <fullName evidence="5">DUF1353 domain-containing protein</fullName>
    </recommendedName>
</protein>
<gene>
    <name evidence="3" type="ORF">SAMN04487968_101545</name>
</gene>
<dbReference type="RefSeq" id="WP_091119801.1">
    <property type="nucleotide sequence ID" value="NZ_FOLB01000001.1"/>
</dbReference>
<proteinExistence type="predicted"/>
<keyword evidence="2" id="KW-0812">Transmembrane</keyword>
<organism evidence="3 4">
    <name type="scientific">Nocardioides terrae</name>
    <dbReference type="NCBI Taxonomy" id="574651"/>
    <lineage>
        <taxon>Bacteria</taxon>
        <taxon>Bacillati</taxon>
        <taxon>Actinomycetota</taxon>
        <taxon>Actinomycetes</taxon>
        <taxon>Propionibacteriales</taxon>
        <taxon>Nocardioidaceae</taxon>
        <taxon>Nocardioides</taxon>
    </lineage>
</organism>
<dbReference type="Pfam" id="PF07087">
    <property type="entry name" value="DUF1353"/>
    <property type="match status" value="1"/>
</dbReference>
<accession>A0A1I1DYB2</accession>
<evidence type="ECO:0000256" key="1">
    <source>
        <dbReference type="SAM" id="MobiDB-lite"/>
    </source>
</evidence>
<dbReference type="AlphaFoldDB" id="A0A1I1DYB2"/>
<keyword evidence="4" id="KW-1185">Reference proteome</keyword>
<feature type="transmembrane region" description="Helical" evidence="2">
    <location>
        <begin position="227"/>
        <end position="252"/>
    </location>
</feature>
<keyword evidence="2" id="KW-0472">Membrane</keyword>
<feature type="transmembrane region" description="Helical" evidence="2">
    <location>
        <begin position="162"/>
        <end position="187"/>
    </location>
</feature>
<evidence type="ECO:0008006" key="5">
    <source>
        <dbReference type="Google" id="ProtNLM"/>
    </source>
</evidence>
<evidence type="ECO:0000313" key="4">
    <source>
        <dbReference type="Proteomes" id="UP000198832"/>
    </source>
</evidence>
<feature type="transmembrane region" description="Helical" evidence="2">
    <location>
        <begin position="199"/>
        <end position="221"/>
    </location>
</feature>
<evidence type="ECO:0000313" key="3">
    <source>
        <dbReference type="EMBL" id="SFB79416.1"/>
    </source>
</evidence>
<dbReference type="EMBL" id="FOLB01000001">
    <property type="protein sequence ID" value="SFB79416.1"/>
    <property type="molecule type" value="Genomic_DNA"/>
</dbReference>
<reference evidence="3 4" key="1">
    <citation type="submission" date="2016-10" db="EMBL/GenBank/DDBJ databases">
        <authorList>
            <person name="de Groot N.N."/>
        </authorList>
    </citation>
    <scope>NUCLEOTIDE SEQUENCE [LARGE SCALE GENOMIC DNA]</scope>
    <source>
        <strain evidence="3 4">CGMCC 1.7056</strain>
    </source>
</reference>
<evidence type="ECO:0000256" key="2">
    <source>
        <dbReference type="SAM" id="Phobius"/>
    </source>
</evidence>
<sequence length="288" mass="31362">MISDPSPQPHRFHDGGTDTEPPDPDAEPRIVLERDVQGERELFRMLRRIGYRDEEYGELLVPADLDSFRTDLTSVPTLFTWLVPKTGNHLVPALLHDGLVDPTGQQYVGPPIDRPDADRILRRAMRDTHVGLVRRWLMWSAVTLATIHVGTPSWSRLRHLCYVLAADGTLALIAALGTVATLDLVDVVDWLPWMGERPWWLELVGGLAGAVVIPLLLGLLWGRFAVAGAITGIALAVLLHVTVLLAAVTVLYQAAERLARRTPLAAAVAGAVVVLSCAVLTTLLVAAS</sequence>
<feature type="transmembrane region" description="Helical" evidence="2">
    <location>
        <begin position="264"/>
        <end position="287"/>
    </location>
</feature>
<feature type="transmembrane region" description="Helical" evidence="2">
    <location>
        <begin position="132"/>
        <end position="150"/>
    </location>
</feature>
<dbReference type="Proteomes" id="UP000198832">
    <property type="component" value="Unassembled WGS sequence"/>
</dbReference>
<keyword evidence="2" id="KW-1133">Transmembrane helix</keyword>
<name>A0A1I1DYB2_9ACTN</name>
<feature type="region of interest" description="Disordered" evidence="1">
    <location>
        <begin position="1"/>
        <end position="27"/>
    </location>
</feature>
<dbReference type="OrthoDB" id="4476615at2"/>